<dbReference type="EMBL" id="BAABLO010000013">
    <property type="protein sequence ID" value="GAA4732968.1"/>
    <property type="molecule type" value="Genomic_DNA"/>
</dbReference>
<dbReference type="Proteomes" id="UP001500556">
    <property type="component" value="Unassembled WGS sequence"/>
</dbReference>
<feature type="domain" description="Glyoxalase-like" evidence="1">
    <location>
        <begin position="14"/>
        <end position="106"/>
    </location>
</feature>
<evidence type="ECO:0000313" key="2">
    <source>
        <dbReference type="EMBL" id="GAA4732968.1"/>
    </source>
</evidence>
<dbReference type="RefSeq" id="WP_345505190.1">
    <property type="nucleotide sequence ID" value="NZ_BAABLO010000013.1"/>
</dbReference>
<sequence>MHRSRIGIVLIDHDGEHYDASLAFWAGVQGTRPRPDGAYASVGEVGTLNLEVQRLESGGPRIHLDIESDDVPAEVHRLRLLGATVVEERQGYVVMQDPGGVVFCVVGIQTGDRFVEDALEWP</sequence>
<dbReference type="InterPro" id="IPR041581">
    <property type="entry name" value="Glyoxalase_6"/>
</dbReference>
<gene>
    <name evidence="2" type="ORF">GCM10025782_35390</name>
</gene>
<comment type="caution">
    <text evidence="2">The sequence shown here is derived from an EMBL/GenBank/DDBJ whole genome shotgun (WGS) entry which is preliminary data.</text>
</comment>
<dbReference type="Gene3D" id="3.10.180.10">
    <property type="entry name" value="2,3-Dihydroxybiphenyl 1,2-Dioxygenase, domain 1"/>
    <property type="match status" value="1"/>
</dbReference>
<organism evidence="2 3">
    <name type="scientific">Pedococcus ginsenosidimutans</name>
    <dbReference type="NCBI Taxonomy" id="490570"/>
    <lineage>
        <taxon>Bacteria</taxon>
        <taxon>Bacillati</taxon>
        <taxon>Actinomycetota</taxon>
        <taxon>Actinomycetes</taxon>
        <taxon>Micrococcales</taxon>
        <taxon>Intrasporangiaceae</taxon>
        <taxon>Pedococcus</taxon>
    </lineage>
</organism>
<reference evidence="3" key="1">
    <citation type="journal article" date="2019" name="Int. J. Syst. Evol. Microbiol.">
        <title>The Global Catalogue of Microorganisms (GCM) 10K type strain sequencing project: providing services to taxonomists for standard genome sequencing and annotation.</title>
        <authorList>
            <consortium name="The Broad Institute Genomics Platform"/>
            <consortium name="The Broad Institute Genome Sequencing Center for Infectious Disease"/>
            <person name="Wu L."/>
            <person name="Ma J."/>
        </authorList>
    </citation>
    <scope>NUCLEOTIDE SEQUENCE [LARGE SCALE GENOMIC DNA]</scope>
    <source>
        <strain evidence="3">JCM 18961</strain>
    </source>
</reference>
<name>A0ABP8YMM4_9MICO</name>
<protein>
    <submittedName>
        <fullName evidence="2">VOC family protein</fullName>
    </submittedName>
</protein>
<evidence type="ECO:0000259" key="1">
    <source>
        <dbReference type="Pfam" id="PF18029"/>
    </source>
</evidence>
<evidence type="ECO:0000313" key="3">
    <source>
        <dbReference type="Proteomes" id="UP001500556"/>
    </source>
</evidence>
<dbReference type="InterPro" id="IPR029068">
    <property type="entry name" value="Glyas_Bleomycin-R_OHBP_Dase"/>
</dbReference>
<dbReference type="Pfam" id="PF18029">
    <property type="entry name" value="Glyoxalase_6"/>
    <property type="match status" value="1"/>
</dbReference>
<proteinExistence type="predicted"/>
<dbReference type="SUPFAM" id="SSF54593">
    <property type="entry name" value="Glyoxalase/Bleomycin resistance protein/Dihydroxybiphenyl dioxygenase"/>
    <property type="match status" value="1"/>
</dbReference>
<accession>A0ABP8YMM4</accession>
<keyword evidence="3" id="KW-1185">Reference proteome</keyword>